<dbReference type="Pfam" id="PF01336">
    <property type="entry name" value="tRNA_anti-codon"/>
    <property type="match status" value="1"/>
</dbReference>
<dbReference type="GO" id="GO:0031125">
    <property type="term" value="P:rRNA 3'-end processing"/>
    <property type="evidence" value="ECO:0007669"/>
    <property type="project" value="TreeGrafter"/>
</dbReference>
<dbReference type="Gene3D" id="1.10.3210.10">
    <property type="entry name" value="Hypothetical protein af1432"/>
    <property type="match status" value="1"/>
</dbReference>
<evidence type="ECO:0000256" key="1">
    <source>
        <dbReference type="ARBA" id="ARBA00022801"/>
    </source>
</evidence>
<dbReference type="InterPro" id="IPR050798">
    <property type="entry name" value="YhaM_exoribonuc/phosphodiest"/>
</dbReference>
<name>A0A9D5K8P8_UNCW3</name>
<comment type="caution">
    <text evidence="3">The sequence shown here is derived from an EMBL/GenBank/DDBJ whole genome shotgun (WGS) entry which is preliminary data.</text>
</comment>
<proteinExistence type="predicted"/>
<dbReference type="EMBL" id="WJKJ01000139">
    <property type="protein sequence ID" value="MBD3364417.1"/>
    <property type="molecule type" value="Genomic_DNA"/>
</dbReference>
<dbReference type="GO" id="GO:0016787">
    <property type="term" value="F:hydrolase activity"/>
    <property type="evidence" value="ECO:0007669"/>
    <property type="project" value="UniProtKB-KW"/>
</dbReference>
<evidence type="ECO:0000259" key="2">
    <source>
        <dbReference type="PROSITE" id="PS51831"/>
    </source>
</evidence>
<evidence type="ECO:0000313" key="4">
    <source>
        <dbReference type="Proteomes" id="UP000630660"/>
    </source>
</evidence>
<dbReference type="Proteomes" id="UP000630660">
    <property type="component" value="Unassembled WGS sequence"/>
</dbReference>
<feature type="domain" description="HD" evidence="2">
    <location>
        <begin position="160"/>
        <end position="280"/>
    </location>
</feature>
<accession>A0A9D5K8P8</accession>
<dbReference type="GO" id="GO:0003676">
    <property type="term" value="F:nucleic acid binding"/>
    <property type="evidence" value="ECO:0007669"/>
    <property type="project" value="InterPro"/>
</dbReference>
<dbReference type="PANTHER" id="PTHR37294:SF1">
    <property type="entry name" value="3'-5' EXORIBONUCLEASE YHAM"/>
    <property type="match status" value="1"/>
</dbReference>
<dbReference type="Pfam" id="PF01966">
    <property type="entry name" value="HD"/>
    <property type="match status" value="1"/>
</dbReference>
<dbReference type="InterPro" id="IPR004365">
    <property type="entry name" value="NA-bd_OB_tRNA"/>
</dbReference>
<protein>
    <submittedName>
        <fullName evidence="3">HD domain-containing protein</fullName>
    </submittedName>
</protein>
<dbReference type="CDD" id="cd00077">
    <property type="entry name" value="HDc"/>
    <property type="match status" value="1"/>
</dbReference>
<reference evidence="3" key="1">
    <citation type="submission" date="2019-11" db="EMBL/GenBank/DDBJ databases">
        <title>Microbial mats filling the niche in hypersaline microbial mats.</title>
        <authorList>
            <person name="Wong H.L."/>
            <person name="Macleod F.I."/>
            <person name="White R.A. III"/>
            <person name="Burns B.P."/>
        </authorList>
    </citation>
    <scope>NUCLEOTIDE SEQUENCE</scope>
    <source>
        <strain evidence="3">Bin_327</strain>
    </source>
</reference>
<dbReference type="AlphaFoldDB" id="A0A9D5K8P8"/>
<gene>
    <name evidence="3" type="ORF">GF359_04290</name>
</gene>
<dbReference type="InterPro" id="IPR003607">
    <property type="entry name" value="HD/PDEase_dom"/>
</dbReference>
<evidence type="ECO:0000313" key="3">
    <source>
        <dbReference type="EMBL" id="MBD3364417.1"/>
    </source>
</evidence>
<sequence>MKKQYIQDLNQPGMYVDGVFYLGEKEIRKTRDGKDYIRLQLRDKSGTMLAVFFDPGSAKSIPKASFVRVTGQVTEYKGQINIKIDDIWQEKEEHVDYTDFMPSTYRDVEECFARIQSIARSLREPMAALLTSFFDNASFARRFKLAPGGITVHHAYLGGLCIHTHDMLALAHDLVKKDKNIDSELLYAGILLHDIGKIREYQYTRCIDNSDEGKFLGHIAIGIRMVETEIGRIPGFPEPLAWKLIHMILSHHGPREYGSPVPPKFLEAQMLHQIDNLDAKRAIYHEMKETNNGNRWSEYNPYLGHDVFFNSEQ</sequence>
<dbReference type="SUPFAM" id="SSF109604">
    <property type="entry name" value="HD-domain/PDEase-like"/>
    <property type="match status" value="1"/>
</dbReference>
<dbReference type="SMART" id="SM00471">
    <property type="entry name" value="HDc"/>
    <property type="match status" value="1"/>
</dbReference>
<dbReference type="InterPro" id="IPR006674">
    <property type="entry name" value="HD_domain"/>
</dbReference>
<dbReference type="InterPro" id="IPR012340">
    <property type="entry name" value="NA-bd_OB-fold"/>
</dbReference>
<organism evidence="3 4">
    <name type="scientific">candidate division WOR-3 bacterium</name>
    <dbReference type="NCBI Taxonomy" id="2052148"/>
    <lineage>
        <taxon>Bacteria</taxon>
        <taxon>Bacteria division WOR-3</taxon>
    </lineage>
</organism>
<dbReference type="SUPFAM" id="SSF50249">
    <property type="entry name" value="Nucleic acid-binding proteins"/>
    <property type="match status" value="1"/>
</dbReference>
<dbReference type="PROSITE" id="PS51831">
    <property type="entry name" value="HD"/>
    <property type="match status" value="1"/>
</dbReference>
<dbReference type="PANTHER" id="PTHR37294">
    <property type="entry name" value="3'-5' EXORIBONUCLEASE YHAM"/>
    <property type="match status" value="1"/>
</dbReference>
<keyword evidence="1" id="KW-0378">Hydrolase</keyword>
<dbReference type="Gene3D" id="2.40.50.140">
    <property type="entry name" value="Nucleic acid-binding proteins"/>
    <property type="match status" value="1"/>
</dbReference>